<feature type="region of interest" description="Disordered" evidence="1">
    <location>
        <begin position="1"/>
        <end position="38"/>
    </location>
</feature>
<feature type="region of interest" description="Disordered" evidence="1">
    <location>
        <begin position="238"/>
        <end position="325"/>
    </location>
</feature>
<evidence type="ECO:0000313" key="2">
    <source>
        <dbReference type="EMBL" id="CEL99609.1"/>
    </source>
</evidence>
<dbReference type="EMBL" id="CDMY01000284">
    <property type="protein sequence ID" value="CEL99609.1"/>
    <property type="molecule type" value="Genomic_DNA"/>
</dbReference>
<feature type="compositionally biased region" description="Low complexity" evidence="1">
    <location>
        <begin position="13"/>
        <end position="27"/>
    </location>
</feature>
<dbReference type="AlphaFoldDB" id="A0A0G4EQA8"/>
<gene>
    <name evidence="2" type="ORF">Vbra_1525</name>
</gene>
<organism evidence="2 3">
    <name type="scientific">Vitrella brassicaformis (strain CCMP3155)</name>
    <dbReference type="NCBI Taxonomy" id="1169540"/>
    <lineage>
        <taxon>Eukaryota</taxon>
        <taxon>Sar</taxon>
        <taxon>Alveolata</taxon>
        <taxon>Colpodellida</taxon>
        <taxon>Vitrellaceae</taxon>
        <taxon>Vitrella</taxon>
    </lineage>
</organism>
<dbReference type="PhylomeDB" id="A0A0G4EQA8"/>
<name>A0A0G4EQA8_VITBC</name>
<keyword evidence="3" id="KW-1185">Reference proteome</keyword>
<feature type="compositionally biased region" description="Acidic residues" evidence="1">
    <location>
        <begin position="277"/>
        <end position="304"/>
    </location>
</feature>
<evidence type="ECO:0000256" key="1">
    <source>
        <dbReference type="SAM" id="MobiDB-lite"/>
    </source>
</evidence>
<dbReference type="VEuPathDB" id="CryptoDB:Vbra_1525"/>
<sequence>MKRGFLSPKAEQRAAAAASTAEESVSPQRKRKARPPPRVSAAIKRQFPHLEHACGRPLLLLQASLGPSLFLTPTPAKARCLVIDFAHRNTRRMWEAVSLEVAYQWGMAAVTLEKLVVRYPKPAVSRRERSNAPMWCMGVWVAILEGHAHGRQQAIAVKNKADKRPGDTNDLIEISTGVPVPAELMQPMHTSGVPLASALPALGHNTSQPSGVCSRTASAAASNGSLRVLEFEAVDIGGPQEWERGDGDVAPSSQPLPPKTDGAVPPRILPVHLPALTEEEEEEEEEEDNNNNNDDDSVNGDDNGDANAVTSSQPLPPKTDGGVPPRILPVYLPALTEVRNMPVEVANVRMDRSWHTPQIKVLTFTKLPTVILSARGCRR</sequence>
<protein>
    <submittedName>
        <fullName evidence="2">Uncharacterized protein</fullName>
    </submittedName>
</protein>
<proteinExistence type="predicted"/>
<reference evidence="2 3" key="1">
    <citation type="submission" date="2014-11" db="EMBL/GenBank/DDBJ databases">
        <authorList>
            <person name="Zhu J."/>
            <person name="Qi W."/>
            <person name="Song R."/>
        </authorList>
    </citation>
    <scope>NUCLEOTIDE SEQUENCE [LARGE SCALE GENOMIC DNA]</scope>
</reference>
<evidence type="ECO:0000313" key="3">
    <source>
        <dbReference type="Proteomes" id="UP000041254"/>
    </source>
</evidence>
<accession>A0A0G4EQA8</accession>
<dbReference type="Proteomes" id="UP000041254">
    <property type="component" value="Unassembled WGS sequence"/>
</dbReference>
<dbReference type="InParanoid" id="A0A0G4EQA8"/>